<evidence type="ECO:0000256" key="4">
    <source>
        <dbReference type="ARBA" id="ARBA00023163"/>
    </source>
</evidence>
<keyword evidence="7" id="KW-1185">Reference proteome</keyword>
<evidence type="ECO:0000256" key="2">
    <source>
        <dbReference type="ARBA" id="ARBA00023015"/>
    </source>
</evidence>
<evidence type="ECO:0000256" key="1">
    <source>
        <dbReference type="ARBA" id="ARBA00009437"/>
    </source>
</evidence>
<dbReference type="Proteomes" id="UP000886818">
    <property type="component" value="Chromosome"/>
</dbReference>
<proteinExistence type="inferred from homology"/>
<dbReference type="RefSeq" id="WP_218281972.1">
    <property type="nucleotide sequence ID" value="NZ_CP078093.1"/>
</dbReference>
<dbReference type="Pfam" id="PF00126">
    <property type="entry name" value="HTH_1"/>
    <property type="match status" value="1"/>
</dbReference>
<name>A0ABX8RAH8_9CLOT</name>
<accession>A0ABX8RAH8</accession>
<feature type="domain" description="HTH lysR-type" evidence="5">
    <location>
        <begin position="9"/>
        <end position="60"/>
    </location>
</feature>
<dbReference type="Pfam" id="PF03466">
    <property type="entry name" value="LysR_substrate"/>
    <property type="match status" value="1"/>
</dbReference>
<dbReference type="PANTHER" id="PTHR30126:SF64">
    <property type="entry name" value="HTH-TYPE TRANSCRIPTIONAL REGULATOR CITR"/>
    <property type="match status" value="1"/>
</dbReference>
<dbReference type="PROSITE" id="PS50931">
    <property type="entry name" value="HTH_LYSR"/>
    <property type="match status" value="1"/>
</dbReference>
<dbReference type="PANTHER" id="PTHR30126">
    <property type="entry name" value="HTH-TYPE TRANSCRIPTIONAL REGULATOR"/>
    <property type="match status" value="1"/>
</dbReference>
<comment type="similarity">
    <text evidence="1">Belongs to the LysR transcriptional regulatory family.</text>
</comment>
<dbReference type="InterPro" id="IPR005119">
    <property type="entry name" value="LysR_subst-bd"/>
</dbReference>
<gene>
    <name evidence="6" type="ORF">KVH43_07655</name>
</gene>
<dbReference type="CDD" id="cd05466">
    <property type="entry name" value="PBP2_LTTR_substrate"/>
    <property type="match status" value="1"/>
</dbReference>
<reference evidence="6" key="1">
    <citation type="submission" date="2021-07" db="EMBL/GenBank/DDBJ databases">
        <title>Complete genome sequence of Crassaminicella sp. 143-21, isolated from a deep-sea hydrothermal vent.</title>
        <authorList>
            <person name="Li X."/>
        </authorList>
    </citation>
    <scope>NUCLEOTIDE SEQUENCE</scope>
    <source>
        <strain evidence="6">143-21</strain>
    </source>
</reference>
<organism evidence="6 7">
    <name type="scientific">Crassaminicella indica</name>
    <dbReference type="NCBI Taxonomy" id="2855394"/>
    <lineage>
        <taxon>Bacteria</taxon>
        <taxon>Bacillati</taxon>
        <taxon>Bacillota</taxon>
        <taxon>Clostridia</taxon>
        <taxon>Eubacteriales</taxon>
        <taxon>Clostridiaceae</taxon>
        <taxon>Crassaminicella</taxon>
    </lineage>
</organism>
<keyword evidence="4" id="KW-0804">Transcription</keyword>
<evidence type="ECO:0000259" key="5">
    <source>
        <dbReference type="PROSITE" id="PS50931"/>
    </source>
</evidence>
<evidence type="ECO:0000313" key="6">
    <source>
        <dbReference type="EMBL" id="QXM05272.1"/>
    </source>
</evidence>
<keyword evidence="3" id="KW-0238">DNA-binding</keyword>
<evidence type="ECO:0000256" key="3">
    <source>
        <dbReference type="ARBA" id="ARBA00023125"/>
    </source>
</evidence>
<evidence type="ECO:0000313" key="7">
    <source>
        <dbReference type="Proteomes" id="UP000886818"/>
    </source>
</evidence>
<dbReference type="InterPro" id="IPR000847">
    <property type="entry name" value="LysR_HTH_N"/>
</dbReference>
<sequence length="295" mass="34154">MNIHFELYKVFYYVGKYLSFSQAAHELYISQSAVSQSIKALEEKLSTKLFFRHTKKVKLTSEGKLLFEHIEQAFNFIKAGERSLQQIHSLERGEVRIGASDTICKYYLLPFFKKFHELYPSIKIHVTNAPSPICTELLKKGSVDISIINLPFKKGNQELEYKEIKKIQDVFIAGENFKFLKEKKLSLKELENYPFLSLQKNSTTRSFFEDFIKKHHVSIVPEFELGSIDLLIELTKIGLGISFVMLDTIKEALEKQEIFILDIKEKPPERSIGLLINKKIPIPIATQKLIDLLFC</sequence>
<keyword evidence="2" id="KW-0805">Transcription regulation</keyword>
<dbReference type="EMBL" id="CP078093">
    <property type="protein sequence ID" value="QXM05272.1"/>
    <property type="molecule type" value="Genomic_DNA"/>
</dbReference>
<protein>
    <submittedName>
        <fullName evidence="6">LysR family transcriptional regulator</fullName>
    </submittedName>
</protein>